<evidence type="ECO:0000313" key="2">
    <source>
        <dbReference type="EMBL" id="MBE1503060.1"/>
    </source>
</evidence>
<name>A0ABR9IIR7_RHIVS</name>
<feature type="domain" description="DUF2087" evidence="1">
    <location>
        <begin position="92"/>
        <end position="162"/>
    </location>
</feature>
<accession>A0ABR9IIR7</accession>
<organism evidence="2 3">
    <name type="scientific">Rhizobium viscosum</name>
    <name type="common">Arthrobacter viscosus</name>
    <dbReference type="NCBI Taxonomy" id="1673"/>
    <lineage>
        <taxon>Bacteria</taxon>
        <taxon>Pseudomonadati</taxon>
        <taxon>Pseudomonadota</taxon>
        <taxon>Alphaproteobacteria</taxon>
        <taxon>Hyphomicrobiales</taxon>
        <taxon>Rhizobiaceae</taxon>
        <taxon>Rhizobium/Agrobacterium group</taxon>
        <taxon>Rhizobium</taxon>
    </lineage>
</organism>
<reference evidence="2 3" key="1">
    <citation type="submission" date="2020-10" db="EMBL/GenBank/DDBJ databases">
        <title>Sequencing the genomes of 1000 actinobacteria strains.</title>
        <authorList>
            <person name="Klenk H.-P."/>
        </authorList>
    </citation>
    <scope>NUCLEOTIDE SEQUENCE [LARGE SCALE GENOMIC DNA]</scope>
    <source>
        <strain evidence="2 3">DSM 7307</strain>
    </source>
</reference>
<dbReference type="RefSeq" id="WP_192727334.1">
    <property type="nucleotide sequence ID" value="NZ_BAAAVL010000003.1"/>
</dbReference>
<evidence type="ECO:0000259" key="1">
    <source>
        <dbReference type="Pfam" id="PF09860"/>
    </source>
</evidence>
<keyword evidence="3" id="KW-1185">Reference proteome</keyword>
<sequence>MTRSIFPMEIADLSAFAKSLRKQIEALADKPSHVEMLNLLTRAAGYRNYQHFRSVAESAEVLKDWSLKLDPEPLPDEDRVLKASRHFDGDGRLIRWPGRRGLQELCLWFLWSKIPADAELTEREISDLISRLHLFGDAALLRRELFDFGLVHRTRDGRQYRRIEKKPPAELGLLLRRIEAEAEIA</sequence>
<dbReference type="Pfam" id="PF09860">
    <property type="entry name" value="DUF2087"/>
    <property type="match status" value="1"/>
</dbReference>
<dbReference type="InterPro" id="IPR018656">
    <property type="entry name" value="DUF2087"/>
</dbReference>
<comment type="caution">
    <text evidence="2">The sequence shown here is derived from an EMBL/GenBank/DDBJ whole genome shotgun (WGS) entry which is preliminary data.</text>
</comment>
<dbReference type="EMBL" id="JADBEC010000001">
    <property type="protein sequence ID" value="MBE1503060.1"/>
    <property type="molecule type" value="Genomic_DNA"/>
</dbReference>
<evidence type="ECO:0000313" key="3">
    <source>
        <dbReference type="Proteomes" id="UP000620262"/>
    </source>
</evidence>
<proteinExistence type="predicted"/>
<dbReference type="Proteomes" id="UP000620262">
    <property type="component" value="Unassembled WGS sequence"/>
</dbReference>
<gene>
    <name evidence="2" type="ORF">H4W29_000241</name>
</gene>
<protein>
    <recommendedName>
        <fullName evidence="1">DUF2087 domain-containing protein</fullName>
    </recommendedName>
</protein>